<evidence type="ECO:0000313" key="24">
    <source>
        <dbReference type="EMBL" id="BAC06837.1"/>
    </source>
</evidence>
<keyword evidence="8 14" id="KW-0106">Calcium</keyword>
<keyword evidence="13" id="KW-0325">Glycoprotein</keyword>
<evidence type="ECO:0000256" key="20">
    <source>
        <dbReference type="SAM" id="SignalP"/>
    </source>
</evidence>
<reference evidence="24" key="1">
    <citation type="journal article" date="2002" name="Evol. Dev.">
        <title>A novel amphioxus cadherin that localizes to epithelial adherens junctions has an unusual domain organization with implications for chordate phylogeny.</title>
        <authorList>
            <person name="Oda H."/>
            <person name="Wada H."/>
            <person name="Tagawa K."/>
            <person name="Akiyama-Oda Y."/>
            <person name="Satoh N."/>
            <person name="Humphreys T."/>
            <person name="Zhang S."/>
            <person name="Tsukita S."/>
        </authorList>
    </citation>
    <scope>NUCLEOTIDE SEQUENCE</scope>
</reference>
<evidence type="ECO:0000256" key="7">
    <source>
        <dbReference type="ARBA" id="ARBA00022737"/>
    </source>
</evidence>
<evidence type="ECO:0000256" key="6">
    <source>
        <dbReference type="ARBA" id="ARBA00022729"/>
    </source>
</evidence>
<feature type="transmembrane region" description="Helical" evidence="19">
    <location>
        <begin position="1777"/>
        <end position="1800"/>
    </location>
</feature>
<dbReference type="InterPro" id="IPR013032">
    <property type="entry name" value="EGF-like_CS"/>
</dbReference>
<dbReference type="Gene3D" id="2.60.40.60">
    <property type="entry name" value="Cadherins"/>
    <property type="match status" value="9"/>
</dbReference>
<dbReference type="InterPro" id="IPR056370">
    <property type="entry name" value="Shg-like_Ig-like"/>
</dbReference>
<dbReference type="GO" id="GO:0016339">
    <property type="term" value="P:calcium-dependent cell-cell adhesion via plasma membrane cell adhesion molecules"/>
    <property type="evidence" value="ECO:0007669"/>
    <property type="project" value="TreeGrafter"/>
</dbReference>
<dbReference type="GO" id="GO:0005509">
    <property type="term" value="F:calcium ion binding"/>
    <property type="evidence" value="ECO:0007669"/>
    <property type="project" value="UniProtKB-UniRule"/>
</dbReference>
<dbReference type="SMART" id="SM00181">
    <property type="entry name" value="EGF"/>
    <property type="match status" value="3"/>
</dbReference>
<evidence type="ECO:0000256" key="17">
    <source>
        <dbReference type="RuleBase" id="RU004357"/>
    </source>
</evidence>
<evidence type="ECO:0000259" key="21">
    <source>
        <dbReference type="PROSITE" id="PS50025"/>
    </source>
</evidence>
<organism evidence="24">
    <name type="scientific">Ptychodera flava</name>
    <name type="common">Acorn worm</name>
    <dbReference type="NCBI Taxonomy" id="63121"/>
    <lineage>
        <taxon>Eukaryota</taxon>
        <taxon>Metazoa</taxon>
        <taxon>Hemichordata</taxon>
        <taxon>Enteropneusta</taxon>
        <taxon>Ptychoderidae</taxon>
        <taxon>Ptychodera</taxon>
    </lineage>
</organism>
<dbReference type="CDD" id="cd00054">
    <property type="entry name" value="EGF_CA"/>
    <property type="match status" value="1"/>
</dbReference>
<dbReference type="Pfam" id="PF24811">
    <property type="entry name" value="Ig_Shg"/>
    <property type="match status" value="1"/>
</dbReference>
<dbReference type="InterPro" id="IPR015919">
    <property type="entry name" value="Cadherin-like_sf"/>
</dbReference>
<dbReference type="GO" id="GO:0000902">
    <property type="term" value="P:cell morphogenesis"/>
    <property type="evidence" value="ECO:0007669"/>
    <property type="project" value="TreeGrafter"/>
</dbReference>
<protein>
    <submittedName>
        <fullName evidence="24">Pf1-cadherin</fullName>
    </submittedName>
</protein>
<dbReference type="GO" id="GO:0034332">
    <property type="term" value="P:adherens junction organization"/>
    <property type="evidence" value="ECO:0007669"/>
    <property type="project" value="TreeGrafter"/>
</dbReference>
<dbReference type="InterPro" id="IPR039808">
    <property type="entry name" value="Cadherin"/>
</dbReference>
<dbReference type="PANTHER" id="PTHR24027">
    <property type="entry name" value="CADHERIN-23"/>
    <property type="match status" value="1"/>
</dbReference>
<dbReference type="SUPFAM" id="SSF49899">
    <property type="entry name" value="Concanavalin A-like lectins/glucanases"/>
    <property type="match status" value="2"/>
</dbReference>
<evidence type="ECO:0000256" key="8">
    <source>
        <dbReference type="ARBA" id="ARBA00022837"/>
    </source>
</evidence>
<dbReference type="InterPro" id="IPR000152">
    <property type="entry name" value="EGF-type_Asp/Asn_hydroxyl_site"/>
</dbReference>
<dbReference type="PANTHER" id="PTHR24027:SF422">
    <property type="entry name" value="CADHERIN DOMAIN-CONTAINING PROTEIN"/>
    <property type="match status" value="1"/>
</dbReference>
<keyword evidence="4 16" id="KW-0812">Transmembrane</keyword>
<keyword evidence="11 19" id="KW-0472">Membrane</keyword>
<dbReference type="InterPro" id="IPR000233">
    <property type="entry name" value="Cadherin_Y-type_LIR"/>
</dbReference>
<feature type="compositionally biased region" description="Low complexity" evidence="18">
    <location>
        <begin position="1916"/>
        <end position="1934"/>
    </location>
</feature>
<dbReference type="Pfam" id="PF01049">
    <property type="entry name" value="CADH_Y-type_LIR"/>
    <property type="match status" value="1"/>
</dbReference>
<evidence type="ECO:0000256" key="15">
    <source>
        <dbReference type="PROSITE-ProRule" id="PRU00076"/>
    </source>
</evidence>
<comment type="function">
    <text evidence="17">Cadherins are calcium-dependent cell adhesion proteins.</text>
</comment>
<keyword evidence="5" id="KW-0479">Metal-binding</keyword>
<evidence type="ECO:0000256" key="1">
    <source>
        <dbReference type="ARBA" id="ARBA00004251"/>
    </source>
</evidence>
<dbReference type="EMBL" id="AB075368">
    <property type="protein sequence ID" value="BAC06837.1"/>
    <property type="molecule type" value="mRNA"/>
</dbReference>
<dbReference type="PROSITE" id="PS01186">
    <property type="entry name" value="EGF_2"/>
    <property type="match status" value="1"/>
</dbReference>
<dbReference type="PROSITE" id="PS50268">
    <property type="entry name" value="CADHERIN_2"/>
    <property type="match status" value="8"/>
</dbReference>
<keyword evidence="12 15" id="KW-1015">Disulfide bond</keyword>
<evidence type="ECO:0000256" key="14">
    <source>
        <dbReference type="PROSITE-ProRule" id="PRU00043"/>
    </source>
</evidence>
<feature type="domain" description="Cadherin" evidence="23">
    <location>
        <begin position="569"/>
        <end position="679"/>
    </location>
</feature>
<feature type="domain" description="Cadherin" evidence="23">
    <location>
        <begin position="784"/>
        <end position="904"/>
    </location>
</feature>
<evidence type="ECO:0000256" key="11">
    <source>
        <dbReference type="ARBA" id="ARBA00023136"/>
    </source>
</evidence>
<feature type="signal peptide" evidence="20">
    <location>
        <begin position="1"/>
        <end position="21"/>
    </location>
</feature>
<dbReference type="PROSITE" id="PS00010">
    <property type="entry name" value="ASX_HYDROXYL"/>
    <property type="match status" value="1"/>
</dbReference>
<dbReference type="Pfam" id="PF00008">
    <property type="entry name" value="EGF"/>
    <property type="match status" value="1"/>
</dbReference>
<evidence type="ECO:0000259" key="22">
    <source>
        <dbReference type="PROSITE" id="PS50026"/>
    </source>
</evidence>
<dbReference type="GO" id="GO:0005912">
    <property type="term" value="C:adherens junction"/>
    <property type="evidence" value="ECO:0007669"/>
    <property type="project" value="TreeGrafter"/>
</dbReference>
<feature type="domain" description="Cadherin" evidence="23">
    <location>
        <begin position="1030"/>
        <end position="1124"/>
    </location>
</feature>
<keyword evidence="7" id="KW-0677">Repeat</keyword>
<feature type="domain" description="Laminin G" evidence="21">
    <location>
        <begin position="1542"/>
        <end position="1724"/>
    </location>
</feature>
<keyword evidence="10 19" id="KW-1133">Transmembrane helix</keyword>
<evidence type="ECO:0000256" key="4">
    <source>
        <dbReference type="ARBA" id="ARBA00022692"/>
    </source>
</evidence>
<dbReference type="Gene3D" id="2.10.25.10">
    <property type="entry name" value="Laminin"/>
    <property type="match status" value="1"/>
</dbReference>
<dbReference type="PROSITE" id="PS50026">
    <property type="entry name" value="EGF_3"/>
    <property type="match status" value="1"/>
</dbReference>
<feature type="domain" description="EGF-like" evidence="22">
    <location>
        <begin position="1258"/>
        <end position="1294"/>
    </location>
</feature>
<dbReference type="Gene3D" id="2.60.120.200">
    <property type="match status" value="2"/>
</dbReference>
<keyword evidence="2" id="KW-1003">Cell membrane</keyword>
<evidence type="ECO:0000256" key="5">
    <source>
        <dbReference type="ARBA" id="ARBA00022723"/>
    </source>
</evidence>
<feature type="domain" description="Cadherin" evidence="23">
    <location>
        <begin position="680"/>
        <end position="783"/>
    </location>
</feature>
<dbReference type="SUPFAM" id="SSF49313">
    <property type="entry name" value="Cadherin-like"/>
    <property type="match status" value="9"/>
</dbReference>
<dbReference type="FunFam" id="2.10.25.10:FF:000255">
    <property type="entry name" value="Sushi, nidogen and EGF-like domains 1"/>
    <property type="match status" value="1"/>
</dbReference>
<dbReference type="InterPro" id="IPR020894">
    <property type="entry name" value="Cadherin_CS"/>
</dbReference>
<keyword evidence="3 15" id="KW-0245">EGF-like domain</keyword>
<dbReference type="Pfam" id="PF00028">
    <property type="entry name" value="Cadherin"/>
    <property type="match status" value="5"/>
</dbReference>
<name>Q8MY75_PTYFL</name>
<dbReference type="SMART" id="SM00282">
    <property type="entry name" value="LamG"/>
    <property type="match status" value="2"/>
</dbReference>
<gene>
    <name evidence="24" type="primary">Pf1Cad</name>
</gene>
<feature type="domain" description="Laminin G" evidence="21">
    <location>
        <begin position="1295"/>
        <end position="1495"/>
    </location>
</feature>
<dbReference type="Pfam" id="PF02210">
    <property type="entry name" value="Laminin_G_2"/>
    <property type="match status" value="2"/>
</dbReference>
<keyword evidence="6 20" id="KW-0732">Signal</keyword>
<dbReference type="GO" id="GO:0044331">
    <property type="term" value="P:cell-cell adhesion mediated by cadherin"/>
    <property type="evidence" value="ECO:0007669"/>
    <property type="project" value="TreeGrafter"/>
</dbReference>
<dbReference type="InterPro" id="IPR027397">
    <property type="entry name" value="Catenin-bd_sf"/>
</dbReference>
<keyword evidence="9 16" id="KW-0130">Cell adhesion</keyword>
<dbReference type="InterPro" id="IPR001881">
    <property type="entry name" value="EGF-like_Ca-bd_dom"/>
</dbReference>
<dbReference type="GO" id="GO:0007156">
    <property type="term" value="P:homophilic cell adhesion via plasma membrane adhesion molecules"/>
    <property type="evidence" value="ECO:0007669"/>
    <property type="project" value="InterPro"/>
</dbReference>
<dbReference type="CDD" id="cd11304">
    <property type="entry name" value="Cadherin_repeat"/>
    <property type="match status" value="9"/>
</dbReference>
<feature type="domain" description="Cadherin" evidence="23">
    <location>
        <begin position="222"/>
        <end position="332"/>
    </location>
</feature>
<dbReference type="FunFam" id="2.60.40.60:FF:000022">
    <property type="entry name" value="Cadherin 2"/>
    <property type="match status" value="1"/>
</dbReference>
<feature type="chain" id="PRO_5004311661" evidence="20">
    <location>
        <begin position="22"/>
        <end position="1959"/>
    </location>
</feature>
<dbReference type="SMART" id="SM00112">
    <property type="entry name" value="CA"/>
    <property type="match status" value="8"/>
</dbReference>
<feature type="domain" description="Cadherin" evidence="23">
    <location>
        <begin position="461"/>
        <end position="568"/>
    </location>
</feature>
<dbReference type="FunFam" id="4.10.900.10:FF:000001">
    <property type="entry name" value="Cadherin 2"/>
    <property type="match status" value="1"/>
</dbReference>
<evidence type="ECO:0000256" key="13">
    <source>
        <dbReference type="ARBA" id="ARBA00023180"/>
    </source>
</evidence>
<dbReference type="GO" id="GO:0045296">
    <property type="term" value="F:cadherin binding"/>
    <property type="evidence" value="ECO:0007669"/>
    <property type="project" value="TreeGrafter"/>
</dbReference>
<feature type="domain" description="Cadherin" evidence="23">
    <location>
        <begin position="904"/>
        <end position="1013"/>
    </location>
</feature>
<dbReference type="PRINTS" id="PR00205">
    <property type="entry name" value="CADHERIN"/>
</dbReference>
<evidence type="ECO:0000256" key="2">
    <source>
        <dbReference type="ARBA" id="ARBA00022475"/>
    </source>
</evidence>
<evidence type="ECO:0000259" key="23">
    <source>
        <dbReference type="PROSITE" id="PS50268"/>
    </source>
</evidence>
<evidence type="ECO:0000256" key="19">
    <source>
        <dbReference type="SAM" id="Phobius"/>
    </source>
</evidence>
<evidence type="ECO:0000256" key="9">
    <source>
        <dbReference type="ARBA" id="ARBA00022889"/>
    </source>
</evidence>
<evidence type="ECO:0000256" key="12">
    <source>
        <dbReference type="ARBA" id="ARBA00023157"/>
    </source>
</evidence>
<dbReference type="InterPro" id="IPR001791">
    <property type="entry name" value="Laminin_G"/>
</dbReference>
<dbReference type="GO" id="GO:0008013">
    <property type="term" value="F:beta-catenin binding"/>
    <property type="evidence" value="ECO:0007669"/>
    <property type="project" value="TreeGrafter"/>
</dbReference>
<dbReference type="InterPro" id="IPR013320">
    <property type="entry name" value="ConA-like_dom_sf"/>
</dbReference>
<dbReference type="PROSITE" id="PS50025">
    <property type="entry name" value="LAM_G_DOMAIN"/>
    <property type="match status" value="2"/>
</dbReference>
<dbReference type="InterPro" id="IPR000742">
    <property type="entry name" value="EGF"/>
</dbReference>
<dbReference type="PROSITE" id="PS00232">
    <property type="entry name" value="CADHERIN_1"/>
    <property type="match status" value="5"/>
</dbReference>
<dbReference type="CDD" id="cd00110">
    <property type="entry name" value="LamG"/>
    <property type="match status" value="2"/>
</dbReference>
<dbReference type="InterPro" id="IPR002126">
    <property type="entry name" value="Cadherin-like_dom"/>
</dbReference>
<comment type="subcellular location">
    <subcellularLocation>
        <location evidence="1 16">Cell membrane</location>
        <topology evidence="1 16">Single-pass type I membrane protein</topology>
    </subcellularLocation>
</comment>
<evidence type="ECO:0000256" key="18">
    <source>
        <dbReference type="SAM" id="MobiDB-lite"/>
    </source>
</evidence>
<dbReference type="PROSITE" id="PS00022">
    <property type="entry name" value="EGF_1"/>
    <property type="match status" value="2"/>
</dbReference>
<proteinExistence type="evidence at transcript level"/>
<dbReference type="GO" id="GO:0007043">
    <property type="term" value="P:cell-cell junction assembly"/>
    <property type="evidence" value="ECO:0007669"/>
    <property type="project" value="TreeGrafter"/>
</dbReference>
<dbReference type="Pfam" id="PF12661">
    <property type="entry name" value="hEGF"/>
    <property type="match status" value="1"/>
</dbReference>
<dbReference type="GO" id="GO:0016342">
    <property type="term" value="C:catenin complex"/>
    <property type="evidence" value="ECO:0007669"/>
    <property type="project" value="TreeGrafter"/>
</dbReference>
<dbReference type="SMART" id="SM00179">
    <property type="entry name" value="EGF_CA"/>
    <property type="match status" value="1"/>
</dbReference>
<dbReference type="Gene3D" id="4.10.900.10">
    <property type="entry name" value="TCF3-CBD (Catenin binding domain)"/>
    <property type="match status" value="1"/>
</dbReference>
<feature type="region of interest" description="Disordered" evidence="18">
    <location>
        <begin position="1852"/>
        <end position="1944"/>
    </location>
</feature>
<evidence type="ECO:0000256" key="10">
    <source>
        <dbReference type="ARBA" id="ARBA00022989"/>
    </source>
</evidence>
<evidence type="ECO:0000256" key="16">
    <source>
        <dbReference type="RuleBase" id="RU003318"/>
    </source>
</evidence>
<feature type="domain" description="Cadherin" evidence="23">
    <location>
        <begin position="119"/>
        <end position="221"/>
    </location>
</feature>
<comment type="caution">
    <text evidence="15">Lacks conserved residue(s) required for the propagation of feature annotation.</text>
</comment>
<feature type="disulfide bond" evidence="15">
    <location>
        <begin position="1284"/>
        <end position="1293"/>
    </location>
</feature>
<accession>Q8MY75</accession>
<evidence type="ECO:0000256" key="3">
    <source>
        <dbReference type="ARBA" id="ARBA00022536"/>
    </source>
</evidence>
<sequence length="1959" mass="214793">MALIAIFTLTLVSLQQLSTDAMPFSHLKIPCHIMPGSEITRLNHKGQQYSLHEESDPEVASLFGVTEDGIIRSMEELTDYANRMFSVVVEQFLDDDAWKDSFNIYITKSGDNSEHLKFTQDRYEGSVLENSPAGTVVYGFESISACSECDLVEYSLLGTGEEKFNLENKDGIVTIQTNEVLDRESRASYNLTLVAASASLETETTDLLITVEDVNDNAPEFDPETCEVTVPEISPADAIVAYVHAVDPDAGKNGKVMYYTDTNDMTFSVHPDTGGVIIGGPLQAKEYTLTVFARDRGKPSLEASTPGRVIITVTPVDQSLKFSSILGPGPVILQDDDEELPEIKVSLMEDAPKGSVVTTIKAPSNDKSSQYRFLMNNPMNPRFHVQYYTGDIVLTGRLDIDAHPTEEINVGITKDFNDPLREAPKEQKVIITIIPSETDKPAPPNQVVKPRIRRASKPSFDQPSYEGTVEEVDGLASPVPAFVPREILTVRANGDPSNIQYRIQQAEFREDFAIGLTSGIISSRKHLDREDNKGQVREFTVTASNSAGTTSVEVLIKIKDVNDNAPQFPYPPYIGSFPENGAPGVTVMTIQAEDLDDPNEGGNALVRYSILRNAQNSVGQAIFAIDSESAVITTQVGNLDREEIPSYDIVVKAVDGGAHTGTVTATIYVSDENDNPPEFPQAKSFVEISENVPVDSSVFKVIAIDRDVGINSYSIISGNVGEKFRIETDPDSGYAIVKVAKKIDFELNESKFVLTIEVDDSKNTATTELDIRVMDANDEVPSFSQPRYLAEHPEDFAKWTTIGTVAATDRDKSEKFSEIEFEVVRVPEFPDSSFFTVGSANGSVMAIKDLDREPYEDPDQIRENYIFTVTATDNVRGQSGERRNTATVTFTVSITDVNDNAPEFLPGYTLLVPENTPAGYEAGVVEIIDRDDDSNGPPFTHRVIDDDGILSFFDVSSPIGVEDQLRVVSLEEFDREATPFYYIPVVLSDKHGVSATQTLTVTIGDVNDNPPSPATKTILVYSYKGQIPRSAIGEVYAADEDIVKGDDISYTVTTPIPQFSVDKDTGQIIIEENTKAGTYDFKVEVDEKPWPPVICTVIVEVKDIPEEAVFSSGSVRLLTSAEKFIRGTPSMKDRFHDILVDVLGAKKENIDIFSVINVPGEENQCDVRWSAHGSPYYRPEKMNTQLLLAKDVIESQLGVSFGMVPIDMCLDEGICESSCTNYFNAITDPTIIDDGADTFVSVTTIQRAECVCGAKLAPRGPCASNPCLNGGQCIDTPSGYVCQCDEKYGGPNCEDISRGFQSNSFAWYPPLSQCEETKTSIEFLTKSRDGIILYNGPIVPIDLGQPQDFMAIELVGGKPKLYMDLGSGMLPLTIDSPPLNDEKWHTLEIIRKSKHVEFVLDHCENAVITETERTSVSDESNCKATDTTPGTNRFLNVNTPLQLGGIDMDSTYTYPNTFNFAPGGDFVGCIRNVIQDGKVYDLGTPGREKNSEQGCPQTDLLCYVDGVYVCKNGLCVTESASVYTCVCDPGWGGEACDEELPSYDFLSDSYVIYDLEASLVSDKYMSDYQIMVGNTQEEDALLMHLQNVDGEEYITMKMKEGNAFIEYNLGDPGMKYSLRVHNYTINDGNYHTVRLLRYGNIFRFEVDGGGGVRTVEKAQGIFKEFIPDPKSVIVGANVSLSEMRVLGDDYSGCAKDARISNSYIGFDGEIDGTIAVPNRVEKDCNICLLSPCIAPLVCVPTPSFYYCSCPGDLVFRGGACVKEGGPAPQTGAAGLSLAALIAILLCIFILLVLILAFIVYKRHAQKDKGALVLDVDEDDLHENVVVYDDEGGGEEDYDAYDINTLRKPVDPALESPVIPKKKQPVSETPRTRPNLPPGAELPDIGDFLDKRQNDADDDPEAPPYDTLRVYNFEGEGSTAGSLSSLNTSGSGESEQNFDYLKDLGPPFKKLADMYGGEED</sequence>
<dbReference type="GO" id="GO:0016477">
    <property type="term" value="P:cell migration"/>
    <property type="evidence" value="ECO:0007669"/>
    <property type="project" value="TreeGrafter"/>
</dbReference>